<organism evidence="2 3">
    <name type="scientific">Tahibacter harae</name>
    <dbReference type="NCBI Taxonomy" id="2963937"/>
    <lineage>
        <taxon>Bacteria</taxon>
        <taxon>Pseudomonadati</taxon>
        <taxon>Pseudomonadota</taxon>
        <taxon>Gammaproteobacteria</taxon>
        <taxon>Lysobacterales</taxon>
        <taxon>Rhodanobacteraceae</taxon>
        <taxon>Tahibacter</taxon>
    </lineage>
</organism>
<evidence type="ECO:0000313" key="3">
    <source>
        <dbReference type="Proteomes" id="UP001165498"/>
    </source>
</evidence>
<feature type="signal peptide" evidence="1">
    <location>
        <begin position="1"/>
        <end position="21"/>
    </location>
</feature>
<comment type="caution">
    <text evidence="2">The sequence shown here is derived from an EMBL/GenBank/DDBJ whole genome shotgun (WGS) entry which is preliminary data.</text>
</comment>
<proteinExistence type="predicted"/>
<dbReference type="RefSeq" id="WP_255915677.1">
    <property type="nucleotide sequence ID" value="NZ_JANFQO010000017.1"/>
</dbReference>
<dbReference type="EMBL" id="JANFQO010000017">
    <property type="protein sequence ID" value="MCQ4166492.1"/>
    <property type="molecule type" value="Genomic_DNA"/>
</dbReference>
<gene>
    <name evidence="2" type="ORF">NM961_17380</name>
</gene>
<sequence length="167" mass="18621">MRTRSLLPAALLAALSGSLQAWPAQPVEPFVADCDSLDSVPLRQHMNYNADIQPIWSQRCANCHVDFGDDQPEADLSLNPEKSWYFLVNQGSSMAGSNLIRVVPDKPLASLLFNKVNCEVQDQGLRMPRARPPLPLEEQALIHDWILAGAPQEGDDTIFRTRFEIRG</sequence>
<name>A0ABT1QW30_9GAMM</name>
<evidence type="ECO:0000313" key="2">
    <source>
        <dbReference type="EMBL" id="MCQ4166492.1"/>
    </source>
</evidence>
<dbReference type="Proteomes" id="UP001165498">
    <property type="component" value="Unassembled WGS sequence"/>
</dbReference>
<protein>
    <recommendedName>
        <fullName evidence="4">Cytochrome c domain-containing protein</fullName>
    </recommendedName>
</protein>
<keyword evidence="1" id="KW-0732">Signal</keyword>
<keyword evidence="3" id="KW-1185">Reference proteome</keyword>
<accession>A0ABT1QW30</accession>
<evidence type="ECO:0000256" key="1">
    <source>
        <dbReference type="SAM" id="SignalP"/>
    </source>
</evidence>
<reference evidence="2" key="1">
    <citation type="submission" date="2022-07" db="EMBL/GenBank/DDBJ databases">
        <title>Tahibacter sp., a new gammaproteobacterium isolated from the silt sample collected at pig farm.</title>
        <authorList>
            <person name="Chen H."/>
        </authorList>
    </citation>
    <scope>NUCLEOTIDE SEQUENCE</scope>
    <source>
        <strain evidence="2">P2K</strain>
    </source>
</reference>
<evidence type="ECO:0008006" key="4">
    <source>
        <dbReference type="Google" id="ProtNLM"/>
    </source>
</evidence>
<feature type="chain" id="PRO_5046939696" description="Cytochrome c domain-containing protein" evidence="1">
    <location>
        <begin position="22"/>
        <end position="167"/>
    </location>
</feature>